<gene>
    <name evidence="1" type="ORF">BOX15_Mlig026654g1</name>
</gene>
<protein>
    <submittedName>
        <fullName evidence="1">Uncharacterized protein</fullName>
    </submittedName>
</protein>
<organism evidence="1 2">
    <name type="scientific">Macrostomum lignano</name>
    <dbReference type="NCBI Taxonomy" id="282301"/>
    <lineage>
        <taxon>Eukaryota</taxon>
        <taxon>Metazoa</taxon>
        <taxon>Spiralia</taxon>
        <taxon>Lophotrochozoa</taxon>
        <taxon>Platyhelminthes</taxon>
        <taxon>Rhabditophora</taxon>
        <taxon>Macrostomorpha</taxon>
        <taxon>Macrostomida</taxon>
        <taxon>Macrostomidae</taxon>
        <taxon>Macrostomum</taxon>
    </lineage>
</organism>
<keyword evidence="2" id="KW-1185">Reference proteome</keyword>
<accession>A0A267DXB4</accession>
<name>A0A267DXB4_9PLAT</name>
<comment type="caution">
    <text evidence="1">The sequence shown here is derived from an EMBL/GenBank/DDBJ whole genome shotgun (WGS) entry which is preliminary data.</text>
</comment>
<reference evidence="1 2" key="1">
    <citation type="submission" date="2017-06" db="EMBL/GenBank/DDBJ databases">
        <title>A platform for efficient transgenesis in Macrostomum lignano, a flatworm model organism for stem cell research.</title>
        <authorList>
            <person name="Berezikov E."/>
        </authorList>
    </citation>
    <scope>NUCLEOTIDE SEQUENCE [LARGE SCALE GENOMIC DNA]</scope>
    <source>
        <strain evidence="1">DV1</strain>
        <tissue evidence="1">Whole organism</tissue>
    </source>
</reference>
<dbReference type="Proteomes" id="UP000215902">
    <property type="component" value="Unassembled WGS sequence"/>
</dbReference>
<evidence type="ECO:0000313" key="1">
    <source>
        <dbReference type="EMBL" id="PAA53925.1"/>
    </source>
</evidence>
<proteinExistence type="predicted"/>
<evidence type="ECO:0000313" key="2">
    <source>
        <dbReference type="Proteomes" id="UP000215902"/>
    </source>
</evidence>
<dbReference type="AlphaFoldDB" id="A0A267DXB4"/>
<dbReference type="EMBL" id="NIVC01002999">
    <property type="protein sequence ID" value="PAA53925.1"/>
    <property type="molecule type" value="Genomic_DNA"/>
</dbReference>
<sequence length="118" mass="12824">MRICPTNLTHVTVLKESGFSNAAIAVNTGHKNSASVERYTRVRRDADFRAMSSALSVETSASQVSIRRVGQDGEVAISETRAIENKYGERQSEPAAIVVNFNGTFQNCTFNLTGVGKQ</sequence>